<reference evidence="2 3" key="1">
    <citation type="submission" date="2014-04" db="EMBL/GenBank/DDBJ databases">
        <title>Evolutionary Origins and Diversification of the Mycorrhizal Mutualists.</title>
        <authorList>
            <consortium name="DOE Joint Genome Institute"/>
            <consortium name="Mycorrhizal Genomics Consortium"/>
            <person name="Kohler A."/>
            <person name="Kuo A."/>
            <person name="Nagy L.G."/>
            <person name="Floudas D."/>
            <person name="Copeland A."/>
            <person name="Barry K.W."/>
            <person name="Cichocki N."/>
            <person name="Veneault-Fourrey C."/>
            <person name="LaButti K."/>
            <person name="Lindquist E.A."/>
            <person name="Lipzen A."/>
            <person name="Lundell T."/>
            <person name="Morin E."/>
            <person name="Murat C."/>
            <person name="Riley R."/>
            <person name="Ohm R."/>
            <person name="Sun H."/>
            <person name="Tunlid A."/>
            <person name="Henrissat B."/>
            <person name="Grigoriev I.V."/>
            <person name="Hibbett D.S."/>
            <person name="Martin F."/>
        </authorList>
    </citation>
    <scope>NUCLEOTIDE SEQUENCE [LARGE SCALE GENOMIC DNA]</scope>
    <source>
        <strain evidence="2 3">FD-317 M1</strain>
    </source>
</reference>
<dbReference type="Proteomes" id="UP000053593">
    <property type="component" value="Unassembled WGS sequence"/>
</dbReference>
<evidence type="ECO:0000256" key="1">
    <source>
        <dbReference type="SAM" id="MobiDB-lite"/>
    </source>
</evidence>
<organism evidence="2 3">
    <name type="scientific">Collybiopsis luxurians FD-317 M1</name>
    <dbReference type="NCBI Taxonomy" id="944289"/>
    <lineage>
        <taxon>Eukaryota</taxon>
        <taxon>Fungi</taxon>
        <taxon>Dikarya</taxon>
        <taxon>Basidiomycota</taxon>
        <taxon>Agaricomycotina</taxon>
        <taxon>Agaricomycetes</taxon>
        <taxon>Agaricomycetidae</taxon>
        <taxon>Agaricales</taxon>
        <taxon>Marasmiineae</taxon>
        <taxon>Omphalotaceae</taxon>
        <taxon>Collybiopsis</taxon>
        <taxon>Collybiopsis luxurians</taxon>
    </lineage>
</organism>
<proteinExistence type="predicted"/>
<accession>A0A0D0CCY5</accession>
<evidence type="ECO:0000313" key="3">
    <source>
        <dbReference type="Proteomes" id="UP000053593"/>
    </source>
</evidence>
<feature type="compositionally biased region" description="Low complexity" evidence="1">
    <location>
        <begin position="1"/>
        <end position="15"/>
    </location>
</feature>
<feature type="region of interest" description="Disordered" evidence="1">
    <location>
        <begin position="1"/>
        <end position="80"/>
    </location>
</feature>
<keyword evidence="3" id="KW-1185">Reference proteome</keyword>
<dbReference type="EMBL" id="KN834837">
    <property type="protein sequence ID" value="KIK52813.1"/>
    <property type="molecule type" value="Genomic_DNA"/>
</dbReference>
<evidence type="ECO:0000313" key="2">
    <source>
        <dbReference type="EMBL" id="KIK52813.1"/>
    </source>
</evidence>
<gene>
    <name evidence="2" type="ORF">GYMLUDRAFT_250940</name>
</gene>
<sequence>MVNCSLLSAPSSPLAHTSISQSTDLHHTDPAKTTAHNSTRPESPLTPEPNSDAASNENEDQIPKPVGEAGRPGRGGYNLQEKLGWPAQRFKNVHGFIRTHVKAMLDCSLPFSDQPLHKLQNIRDEIPHPLIH</sequence>
<protein>
    <submittedName>
        <fullName evidence="2">Uncharacterized protein</fullName>
    </submittedName>
</protein>
<dbReference type="OrthoDB" id="2686745at2759"/>
<dbReference type="HOGENOM" id="CLU_1917295_0_0_1"/>
<dbReference type="AlphaFoldDB" id="A0A0D0CCY5"/>
<name>A0A0D0CCY5_9AGAR</name>